<keyword evidence="3" id="KW-1185">Reference proteome</keyword>
<evidence type="ECO:0000313" key="2">
    <source>
        <dbReference type="EMBL" id="TQD91348.1"/>
    </source>
</evidence>
<reference evidence="2 3" key="1">
    <citation type="journal article" date="2019" name="G3 (Bethesda)">
        <title>Sequencing of a Wild Apple (Malus baccata) Genome Unravels the Differences Between Cultivated and Wild Apple Species Regarding Disease Resistance and Cold Tolerance.</title>
        <authorList>
            <person name="Chen X."/>
        </authorList>
    </citation>
    <scope>NUCLEOTIDE SEQUENCE [LARGE SCALE GENOMIC DNA]</scope>
    <source>
        <strain evidence="3">cv. Shandingzi</strain>
        <tissue evidence="2">Leaves</tissue>
    </source>
</reference>
<organism evidence="2 3">
    <name type="scientific">Malus baccata</name>
    <name type="common">Siberian crab apple</name>
    <name type="synonym">Pyrus baccata</name>
    <dbReference type="NCBI Taxonomy" id="106549"/>
    <lineage>
        <taxon>Eukaryota</taxon>
        <taxon>Viridiplantae</taxon>
        <taxon>Streptophyta</taxon>
        <taxon>Embryophyta</taxon>
        <taxon>Tracheophyta</taxon>
        <taxon>Spermatophyta</taxon>
        <taxon>Magnoliopsida</taxon>
        <taxon>eudicotyledons</taxon>
        <taxon>Gunneridae</taxon>
        <taxon>Pentapetalae</taxon>
        <taxon>rosids</taxon>
        <taxon>fabids</taxon>
        <taxon>Rosales</taxon>
        <taxon>Rosaceae</taxon>
        <taxon>Amygdaloideae</taxon>
        <taxon>Maleae</taxon>
        <taxon>Malus</taxon>
    </lineage>
</organism>
<sequence>MSSAIDDLLRLNAMNSPKINKPPSASNTPPPPDSNTLPPPPSLQAAYDQNCLLALRSAVAFNEIEYGTRNINGVSVSGIVLNPLNSPFSLDHGAIGVLPLYFESCDYLGNPSLSNHVGKPPLYSFAARNFLPCNNNPLQLRYCQPSIEGTRKHSLNPDSPMSPFTGLVITTSNAFHALAEDDGLFDQEFANNATPDVSLWPKILKGKIFDGVPMPKIQSYAMKSKIKKCDKNGKSSNA</sequence>
<comment type="caution">
    <text evidence="2">The sequence shown here is derived from an EMBL/GenBank/DDBJ whole genome shotgun (WGS) entry which is preliminary data.</text>
</comment>
<protein>
    <submittedName>
        <fullName evidence="2">Uncharacterized protein</fullName>
    </submittedName>
</protein>
<proteinExistence type="predicted"/>
<evidence type="ECO:0000256" key="1">
    <source>
        <dbReference type="SAM" id="MobiDB-lite"/>
    </source>
</evidence>
<gene>
    <name evidence="2" type="ORF">C1H46_023099</name>
</gene>
<dbReference type="EMBL" id="VIEB01000423">
    <property type="protein sequence ID" value="TQD91348.1"/>
    <property type="molecule type" value="Genomic_DNA"/>
</dbReference>
<feature type="compositionally biased region" description="Pro residues" evidence="1">
    <location>
        <begin position="28"/>
        <end position="41"/>
    </location>
</feature>
<dbReference type="AlphaFoldDB" id="A0A540LY33"/>
<name>A0A540LY33_MALBA</name>
<feature type="region of interest" description="Disordered" evidence="1">
    <location>
        <begin position="15"/>
        <end position="41"/>
    </location>
</feature>
<accession>A0A540LY33</accession>
<evidence type="ECO:0000313" key="3">
    <source>
        <dbReference type="Proteomes" id="UP000315295"/>
    </source>
</evidence>
<dbReference type="Proteomes" id="UP000315295">
    <property type="component" value="Unassembled WGS sequence"/>
</dbReference>